<gene>
    <name evidence="1" type="ORF">ERS132452_00665</name>
</gene>
<evidence type="ECO:0000313" key="2">
    <source>
        <dbReference type="Proteomes" id="UP000071765"/>
    </source>
</evidence>
<proteinExistence type="predicted"/>
<name>A0A0Z8KHE6_STRSU</name>
<protein>
    <submittedName>
        <fullName evidence="1">Major tail shaft protein</fullName>
    </submittedName>
</protein>
<evidence type="ECO:0000313" key="1">
    <source>
        <dbReference type="EMBL" id="CYV72383.1"/>
    </source>
</evidence>
<dbReference type="AlphaFoldDB" id="A0A0Z8KHE6"/>
<organism evidence="1 2">
    <name type="scientific">Streptococcus suis</name>
    <dbReference type="NCBI Taxonomy" id="1307"/>
    <lineage>
        <taxon>Bacteria</taxon>
        <taxon>Bacillati</taxon>
        <taxon>Bacillota</taxon>
        <taxon>Bacilli</taxon>
        <taxon>Lactobacillales</taxon>
        <taxon>Streptococcaceae</taxon>
        <taxon>Streptococcus</taxon>
    </lineage>
</organism>
<reference evidence="1 2" key="1">
    <citation type="submission" date="2016-02" db="EMBL/GenBank/DDBJ databases">
        <authorList>
            <consortium name="Pathogen Informatics"/>
        </authorList>
    </citation>
    <scope>NUCLEOTIDE SEQUENCE [LARGE SCALE GENOMIC DNA]</scope>
    <source>
        <strain evidence="1 2">LSS90</strain>
    </source>
</reference>
<dbReference type="NCBIfam" id="NF047353">
    <property type="entry name" value="tube_lmo2291"/>
    <property type="match status" value="1"/>
</dbReference>
<dbReference type="EMBL" id="FIIN01000003">
    <property type="protein sequence ID" value="CYV72383.1"/>
    <property type="molecule type" value="Genomic_DNA"/>
</dbReference>
<sequence>MPKMKNAKRKHYVAPWSAENPTTEPLTDAWKWLADGVTTAEVESDEETDDVAYYNGDGTPETTVVSVKYGYTFEGDYIKEDAAQKIIADMRFLTGDQRKVWFKVVDPDGKTQYSGVATVSEIKIGGGEASEFEAFECTISWNSVPKQSAVVGG</sequence>
<dbReference type="Proteomes" id="UP000071765">
    <property type="component" value="Unassembled WGS sequence"/>
</dbReference>
<accession>A0A0Z8KHE6</accession>
<dbReference type="RefSeq" id="WP_044673618.1">
    <property type="nucleotide sequence ID" value="NZ_CEDG01000011.1"/>
</dbReference>